<dbReference type="OrthoDB" id="9782503at2"/>
<dbReference type="GO" id="GO:0043565">
    <property type="term" value="F:sequence-specific DNA binding"/>
    <property type="evidence" value="ECO:0007669"/>
    <property type="project" value="InterPro"/>
</dbReference>
<dbReference type="PRINTS" id="PR00032">
    <property type="entry name" value="HTHARAC"/>
</dbReference>
<dbReference type="InterPro" id="IPR018060">
    <property type="entry name" value="HTH_AraC"/>
</dbReference>
<dbReference type="InterPro" id="IPR020449">
    <property type="entry name" value="Tscrpt_reg_AraC-type_HTH"/>
</dbReference>
<keyword evidence="1" id="KW-0805">Transcription regulation</keyword>
<sequence>MITNLLRDDDVNVTDAAARVGYANLSHFAEVFRYKYGMNPSELLHR</sequence>
<dbReference type="AlphaFoldDB" id="A0A3A3H631"/>
<evidence type="ECO:0000256" key="2">
    <source>
        <dbReference type="ARBA" id="ARBA00023125"/>
    </source>
</evidence>
<evidence type="ECO:0000313" key="5">
    <source>
        <dbReference type="EMBL" id="RJG25150.1"/>
    </source>
</evidence>
<proteinExistence type="predicted"/>
<comment type="caution">
    <text evidence="5">The sequence shown here is derived from an EMBL/GenBank/DDBJ whole genome shotgun (WGS) entry which is preliminary data.</text>
</comment>
<dbReference type="Pfam" id="PF12833">
    <property type="entry name" value="HTH_18"/>
    <property type="match status" value="1"/>
</dbReference>
<dbReference type="EMBL" id="QYZD01000004">
    <property type="protein sequence ID" value="RJG25150.1"/>
    <property type="molecule type" value="Genomic_DNA"/>
</dbReference>
<dbReference type="Proteomes" id="UP000266177">
    <property type="component" value="Unassembled WGS sequence"/>
</dbReference>
<dbReference type="PANTHER" id="PTHR47893">
    <property type="entry name" value="REGULATORY PROTEIN PCHR"/>
    <property type="match status" value="1"/>
</dbReference>
<name>A0A3A3H631_PANTH</name>
<dbReference type="Gene3D" id="1.10.10.60">
    <property type="entry name" value="Homeodomain-like"/>
    <property type="match status" value="1"/>
</dbReference>
<evidence type="ECO:0000259" key="4">
    <source>
        <dbReference type="PROSITE" id="PS01124"/>
    </source>
</evidence>
<keyword evidence="2" id="KW-0238">DNA-binding</keyword>
<reference evidence="5 6" key="1">
    <citation type="submission" date="2018-09" db="EMBL/GenBank/DDBJ databases">
        <title>Paenibacillus SK2017-BO5.</title>
        <authorList>
            <person name="Piskunova J.V."/>
            <person name="Dubiley S.A."/>
            <person name="Severinov K.V."/>
        </authorList>
    </citation>
    <scope>NUCLEOTIDE SEQUENCE [LARGE SCALE GENOMIC DNA]</scope>
    <source>
        <strain evidence="5 6">BO5</strain>
    </source>
</reference>
<accession>A0A3A3H631</accession>
<evidence type="ECO:0000313" key="6">
    <source>
        <dbReference type="Proteomes" id="UP000266177"/>
    </source>
</evidence>
<dbReference type="PANTHER" id="PTHR47893:SF1">
    <property type="entry name" value="REGULATORY PROTEIN PCHR"/>
    <property type="match status" value="1"/>
</dbReference>
<evidence type="ECO:0000256" key="1">
    <source>
        <dbReference type="ARBA" id="ARBA00023015"/>
    </source>
</evidence>
<evidence type="ECO:0000256" key="3">
    <source>
        <dbReference type="ARBA" id="ARBA00023163"/>
    </source>
</evidence>
<dbReference type="InterPro" id="IPR009057">
    <property type="entry name" value="Homeodomain-like_sf"/>
</dbReference>
<feature type="domain" description="HTH araC/xylS-type" evidence="4">
    <location>
        <begin position="1"/>
        <end position="46"/>
    </location>
</feature>
<dbReference type="SUPFAM" id="SSF46689">
    <property type="entry name" value="Homeodomain-like"/>
    <property type="match status" value="1"/>
</dbReference>
<organism evidence="5 6">
    <name type="scientific">Paenibacillus thiaminolyticus</name>
    <name type="common">Bacillus thiaminolyticus</name>
    <dbReference type="NCBI Taxonomy" id="49283"/>
    <lineage>
        <taxon>Bacteria</taxon>
        <taxon>Bacillati</taxon>
        <taxon>Bacillota</taxon>
        <taxon>Bacilli</taxon>
        <taxon>Bacillales</taxon>
        <taxon>Paenibacillaceae</taxon>
        <taxon>Paenibacillus</taxon>
    </lineage>
</organism>
<keyword evidence="3" id="KW-0804">Transcription</keyword>
<dbReference type="PROSITE" id="PS01124">
    <property type="entry name" value="HTH_ARAC_FAMILY_2"/>
    <property type="match status" value="1"/>
</dbReference>
<dbReference type="RefSeq" id="WP_119792021.1">
    <property type="nucleotide sequence ID" value="NZ_QYZD01000004.1"/>
</dbReference>
<protein>
    <submittedName>
        <fullName evidence="5">Helix-turn-helix domain-containing protein</fullName>
    </submittedName>
</protein>
<gene>
    <name evidence="5" type="ORF">DQX05_06685</name>
</gene>
<dbReference type="InterPro" id="IPR053142">
    <property type="entry name" value="PchR_regulatory_protein"/>
</dbReference>
<dbReference type="GO" id="GO:0003700">
    <property type="term" value="F:DNA-binding transcription factor activity"/>
    <property type="evidence" value="ECO:0007669"/>
    <property type="project" value="InterPro"/>
</dbReference>